<reference evidence="1" key="1">
    <citation type="submission" date="2024-04" db="EMBL/GenBank/DDBJ databases">
        <authorList>
            <consortium name="Molecular Ecology Group"/>
        </authorList>
    </citation>
    <scope>NUCLEOTIDE SEQUENCE</scope>
</reference>
<dbReference type="AlphaFoldDB" id="A0AAV2NPF7"/>
<sequence length="77" mass="8405">MCCYGSFWKARAARNPRTGAVEPGNGRFRPAATPGVELQSLSSSSVTRQTQRLSAATLTFRFLFVYLEKCFAAAHCG</sequence>
<organism evidence="1 2">
    <name type="scientific">Lasius platythorax</name>
    <dbReference type="NCBI Taxonomy" id="488582"/>
    <lineage>
        <taxon>Eukaryota</taxon>
        <taxon>Metazoa</taxon>
        <taxon>Ecdysozoa</taxon>
        <taxon>Arthropoda</taxon>
        <taxon>Hexapoda</taxon>
        <taxon>Insecta</taxon>
        <taxon>Pterygota</taxon>
        <taxon>Neoptera</taxon>
        <taxon>Endopterygota</taxon>
        <taxon>Hymenoptera</taxon>
        <taxon>Apocrita</taxon>
        <taxon>Aculeata</taxon>
        <taxon>Formicoidea</taxon>
        <taxon>Formicidae</taxon>
        <taxon>Formicinae</taxon>
        <taxon>Lasius</taxon>
        <taxon>Lasius</taxon>
    </lineage>
</organism>
<evidence type="ECO:0000313" key="2">
    <source>
        <dbReference type="Proteomes" id="UP001497644"/>
    </source>
</evidence>
<keyword evidence="2" id="KW-1185">Reference proteome</keyword>
<proteinExistence type="predicted"/>
<accession>A0AAV2NPF7</accession>
<dbReference type="EMBL" id="OZ034826">
    <property type="protein sequence ID" value="CAL1681780.1"/>
    <property type="molecule type" value="Genomic_DNA"/>
</dbReference>
<gene>
    <name evidence="1" type="ORF">LPLAT_LOCUS7725</name>
</gene>
<evidence type="ECO:0000313" key="1">
    <source>
        <dbReference type="EMBL" id="CAL1681780.1"/>
    </source>
</evidence>
<dbReference type="Proteomes" id="UP001497644">
    <property type="component" value="Chromosome 3"/>
</dbReference>
<protein>
    <submittedName>
        <fullName evidence="1">Uncharacterized protein</fullName>
    </submittedName>
</protein>
<name>A0AAV2NPF7_9HYME</name>